<name>A0A084WL89_ANOSI</name>
<feature type="compositionally biased region" description="Pro residues" evidence="1">
    <location>
        <begin position="1"/>
        <end position="12"/>
    </location>
</feature>
<keyword evidence="4" id="KW-1185">Reference proteome</keyword>
<dbReference type="EMBL" id="KE525350">
    <property type="protein sequence ID" value="KFB50983.1"/>
    <property type="molecule type" value="Genomic_DNA"/>
</dbReference>
<gene>
    <name evidence="2" type="ORF">ZHAS_00019027</name>
</gene>
<protein>
    <submittedName>
        <fullName evidence="2 3">Uncharacterized protein</fullName>
    </submittedName>
</protein>
<dbReference type="EMBL" id="ATLV01024202">
    <property type="status" value="NOT_ANNOTATED_CDS"/>
    <property type="molecule type" value="Genomic_DNA"/>
</dbReference>
<dbReference type="AlphaFoldDB" id="A0A084WL89"/>
<evidence type="ECO:0000313" key="2">
    <source>
        <dbReference type="EMBL" id="KFB50983.1"/>
    </source>
</evidence>
<feature type="region of interest" description="Disordered" evidence="1">
    <location>
        <begin position="1"/>
        <end position="29"/>
    </location>
</feature>
<dbReference type="VEuPathDB" id="VectorBase:ASIC019027"/>
<evidence type="ECO:0000256" key="1">
    <source>
        <dbReference type="SAM" id="MobiDB-lite"/>
    </source>
</evidence>
<feature type="compositionally biased region" description="Polar residues" evidence="1">
    <location>
        <begin position="18"/>
        <end position="29"/>
    </location>
</feature>
<reference evidence="3" key="2">
    <citation type="submission" date="2020-05" db="UniProtKB">
        <authorList>
            <consortium name="EnsemblMetazoa"/>
        </authorList>
    </citation>
    <scope>IDENTIFICATION</scope>
</reference>
<dbReference type="Proteomes" id="UP000030765">
    <property type="component" value="Unassembled WGS sequence"/>
</dbReference>
<evidence type="ECO:0000313" key="4">
    <source>
        <dbReference type="Proteomes" id="UP000030765"/>
    </source>
</evidence>
<accession>A0A084WL89</accession>
<organism evidence="2">
    <name type="scientific">Anopheles sinensis</name>
    <name type="common">Mosquito</name>
    <dbReference type="NCBI Taxonomy" id="74873"/>
    <lineage>
        <taxon>Eukaryota</taxon>
        <taxon>Metazoa</taxon>
        <taxon>Ecdysozoa</taxon>
        <taxon>Arthropoda</taxon>
        <taxon>Hexapoda</taxon>
        <taxon>Insecta</taxon>
        <taxon>Pterygota</taxon>
        <taxon>Neoptera</taxon>
        <taxon>Endopterygota</taxon>
        <taxon>Diptera</taxon>
        <taxon>Nematocera</taxon>
        <taxon>Culicoidea</taxon>
        <taxon>Culicidae</taxon>
        <taxon>Anophelinae</taxon>
        <taxon>Anopheles</taxon>
    </lineage>
</organism>
<sequence>MHNHFPPTPSPPSLRVSAPSSTLSRQLESTRSPPIIFILVLAAAASSSSSSSLVRH</sequence>
<reference evidence="2 4" key="1">
    <citation type="journal article" date="2014" name="BMC Genomics">
        <title>Genome sequence of Anopheles sinensis provides insight into genetics basis of mosquito competence for malaria parasites.</title>
        <authorList>
            <person name="Zhou D."/>
            <person name="Zhang D."/>
            <person name="Ding G."/>
            <person name="Shi L."/>
            <person name="Hou Q."/>
            <person name="Ye Y."/>
            <person name="Xu Y."/>
            <person name="Zhou H."/>
            <person name="Xiong C."/>
            <person name="Li S."/>
            <person name="Yu J."/>
            <person name="Hong S."/>
            <person name="Yu X."/>
            <person name="Zou P."/>
            <person name="Chen C."/>
            <person name="Chang X."/>
            <person name="Wang W."/>
            <person name="Lv Y."/>
            <person name="Sun Y."/>
            <person name="Ma L."/>
            <person name="Shen B."/>
            <person name="Zhu C."/>
        </authorList>
    </citation>
    <scope>NUCLEOTIDE SEQUENCE [LARGE SCALE GENOMIC DNA]</scope>
</reference>
<evidence type="ECO:0000313" key="3">
    <source>
        <dbReference type="EnsemblMetazoa" id="ASIC019027-PA"/>
    </source>
</evidence>
<dbReference type="EnsemblMetazoa" id="ASIC019027-RA">
    <property type="protein sequence ID" value="ASIC019027-PA"/>
    <property type="gene ID" value="ASIC019027"/>
</dbReference>
<proteinExistence type="predicted"/>